<dbReference type="PIRSF" id="PIRSF021265">
    <property type="entry name" value="DUF956"/>
    <property type="match status" value="1"/>
</dbReference>
<dbReference type="RefSeq" id="WP_009140080.1">
    <property type="nucleotide sequence ID" value="NZ_CABKQG010000001.1"/>
</dbReference>
<dbReference type="AlphaFoldDB" id="A0A2V2CBA3"/>
<protein>
    <submittedName>
        <fullName evidence="1">DUF956 family protein</fullName>
    </submittedName>
</protein>
<accession>A0A2V2CBA3</accession>
<organism evidence="1 2">
    <name type="scientific">Collinsella tanakaei</name>
    <dbReference type="NCBI Taxonomy" id="626935"/>
    <lineage>
        <taxon>Bacteria</taxon>
        <taxon>Bacillati</taxon>
        <taxon>Actinomycetota</taxon>
        <taxon>Coriobacteriia</taxon>
        <taxon>Coriobacteriales</taxon>
        <taxon>Coriobacteriaceae</taxon>
        <taxon>Collinsella</taxon>
    </lineage>
</organism>
<dbReference type="EMBL" id="QSRJ01000002">
    <property type="protein sequence ID" value="RGL11628.1"/>
    <property type="molecule type" value="Genomic_DNA"/>
</dbReference>
<dbReference type="GeneID" id="62757832"/>
<dbReference type="Pfam" id="PF06115">
    <property type="entry name" value="DUF956"/>
    <property type="match status" value="1"/>
</dbReference>
<name>A0A2V2CBA3_9ACTN</name>
<sequence length="123" mass="14063">MAQSQNSVVDLTIPATSYHGLATYGNVMIGNKAFEFYNEKNPEDFIQIPWEQIDHVAGSVMFGGKWIARFAIMTKNDGDFSFSTKDNKKTLRAMRAYIPEDHLVRSLSFFDVVKRGFLSLFKR</sequence>
<reference evidence="1 2" key="1">
    <citation type="submission" date="2018-08" db="EMBL/GenBank/DDBJ databases">
        <title>A genome reference for cultivated species of the human gut microbiota.</title>
        <authorList>
            <person name="Zou Y."/>
            <person name="Xue W."/>
            <person name="Luo G."/>
        </authorList>
    </citation>
    <scope>NUCLEOTIDE SEQUENCE [LARGE SCALE GENOMIC DNA]</scope>
    <source>
        <strain evidence="1 2">TF08-14</strain>
    </source>
</reference>
<evidence type="ECO:0000313" key="1">
    <source>
        <dbReference type="EMBL" id="RGL11628.1"/>
    </source>
</evidence>
<dbReference type="Proteomes" id="UP000260943">
    <property type="component" value="Unassembled WGS sequence"/>
</dbReference>
<dbReference type="InterPro" id="IPR010360">
    <property type="entry name" value="DUF956"/>
</dbReference>
<comment type="caution">
    <text evidence="1">The sequence shown here is derived from an EMBL/GenBank/DDBJ whole genome shotgun (WGS) entry which is preliminary data.</text>
</comment>
<gene>
    <name evidence="1" type="ORF">DXC81_02200</name>
</gene>
<proteinExistence type="predicted"/>
<evidence type="ECO:0000313" key="2">
    <source>
        <dbReference type="Proteomes" id="UP000260943"/>
    </source>
</evidence>